<dbReference type="InterPro" id="IPR036866">
    <property type="entry name" value="RibonucZ/Hydroxyglut_hydro"/>
</dbReference>
<evidence type="ECO:0000259" key="1">
    <source>
        <dbReference type="Pfam" id="PF12706"/>
    </source>
</evidence>
<feature type="domain" description="Metallo-beta-lactamase" evidence="1">
    <location>
        <begin position="74"/>
        <end position="266"/>
    </location>
</feature>
<sequence length="303" mass="34463">MVPTEIPELATSRVRDIIFLGTGTSGCIPNLPCITENNPRCKVCKLSMTDEGRKNRRRNTSLLVRVDHPDGRVRNILIDCGKSFYESARDVFLKHNIRTVDAVFLTHGHADAVFGLDDLRQWTMSLDLKIPIYCDRETLSTVAQAFPYLVDTKKATGGGEVPSLDFHVIEEPFRPFECLGLEIQPLRVEHGRYSDGRPFYFTGFRFADISYISDCSRIPEETRPLIAGSRLLILDALKWTSHPSHFGYWDALEEVRHFRPDRAIFTNFCHSIEHTEMEAMGLKLKQEEGLTVDPAFDGMVVDI</sequence>
<dbReference type="Gene3D" id="3.60.15.10">
    <property type="entry name" value="Ribonuclease Z/Hydroxyacylglutathione hydrolase-like"/>
    <property type="match status" value="1"/>
</dbReference>
<organism evidence="2 3">
    <name type="scientific">Coemansia erecta</name>
    <dbReference type="NCBI Taxonomy" id="147472"/>
    <lineage>
        <taxon>Eukaryota</taxon>
        <taxon>Fungi</taxon>
        <taxon>Fungi incertae sedis</taxon>
        <taxon>Zoopagomycota</taxon>
        <taxon>Kickxellomycotina</taxon>
        <taxon>Kickxellomycetes</taxon>
        <taxon>Kickxellales</taxon>
        <taxon>Kickxellaceae</taxon>
        <taxon>Coemansia</taxon>
    </lineage>
</organism>
<dbReference type="InterPro" id="IPR001279">
    <property type="entry name" value="Metallo-B-lactamas"/>
</dbReference>
<dbReference type="Pfam" id="PF12706">
    <property type="entry name" value="Lactamase_B_2"/>
    <property type="match status" value="1"/>
</dbReference>
<accession>A0A9W7Y033</accession>
<name>A0A9W7Y033_9FUNG</name>
<proteinExistence type="predicted"/>
<dbReference type="AlphaFoldDB" id="A0A9W7Y033"/>
<dbReference type="OrthoDB" id="341300at2759"/>
<gene>
    <name evidence="2" type="ORF">LPJ53_003716</name>
</gene>
<dbReference type="Proteomes" id="UP001149813">
    <property type="component" value="Unassembled WGS sequence"/>
</dbReference>
<comment type="caution">
    <text evidence="2">The sequence shown here is derived from an EMBL/GenBank/DDBJ whole genome shotgun (WGS) entry which is preliminary data.</text>
</comment>
<evidence type="ECO:0000313" key="3">
    <source>
        <dbReference type="Proteomes" id="UP001149813"/>
    </source>
</evidence>
<evidence type="ECO:0000313" key="2">
    <source>
        <dbReference type="EMBL" id="KAJ1721803.1"/>
    </source>
</evidence>
<dbReference type="CDD" id="cd16279">
    <property type="entry name" value="metallo-hydrolase-like_MBL-fold"/>
    <property type="match status" value="1"/>
</dbReference>
<dbReference type="EMBL" id="JANBOJ010000148">
    <property type="protein sequence ID" value="KAJ1721803.1"/>
    <property type="molecule type" value="Genomic_DNA"/>
</dbReference>
<protein>
    <recommendedName>
        <fullName evidence="1">Metallo-beta-lactamase domain-containing protein</fullName>
    </recommendedName>
</protein>
<reference evidence="2" key="1">
    <citation type="submission" date="2022-07" db="EMBL/GenBank/DDBJ databases">
        <title>Phylogenomic reconstructions and comparative analyses of Kickxellomycotina fungi.</title>
        <authorList>
            <person name="Reynolds N.K."/>
            <person name="Stajich J.E."/>
            <person name="Barry K."/>
            <person name="Grigoriev I.V."/>
            <person name="Crous P."/>
            <person name="Smith M.E."/>
        </authorList>
    </citation>
    <scope>NUCLEOTIDE SEQUENCE</scope>
    <source>
        <strain evidence="2">NBRC 32514</strain>
    </source>
</reference>
<dbReference type="PANTHER" id="PTHR42663">
    <property type="entry name" value="HYDROLASE C777.06C-RELATED-RELATED"/>
    <property type="match status" value="1"/>
</dbReference>
<dbReference type="SUPFAM" id="SSF56281">
    <property type="entry name" value="Metallo-hydrolase/oxidoreductase"/>
    <property type="match status" value="1"/>
</dbReference>
<dbReference type="PANTHER" id="PTHR42663:SF6">
    <property type="entry name" value="HYDROLASE C777.06C-RELATED"/>
    <property type="match status" value="1"/>
</dbReference>
<keyword evidence="3" id="KW-1185">Reference proteome</keyword>